<proteinExistence type="predicted"/>
<sequence length="238" mass="27499">MAYRSALRNYVLTSPDDLGSDVLLSRSEHCITIFDKFPKAMFHFLVLPKLNNSITAAVTVNLSTFLRWDKKIALEYLRHMKHDAEAAKAMIEDEMMKQHGFQWGVLIGFHAVPSMDHVHLHVLSSDLCSSTLKKKHHYNSFRPDLGFFLHLDDVLKWFDFPSATPFSKGQTFESKMVIPSQKYEPLLKKDLECFKCQETFKTIPQLKAHLQKEWDNEKTGHQKRSKRSRASSPTESVS</sequence>
<evidence type="ECO:0000259" key="2">
    <source>
        <dbReference type="Pfam" id="PF16278"/>
    </source>
</evidence>
<dbReference type="GO" id="GO:0000012">
    <property type="term" value="P:single strand break repair"/>
    <property type="evidence" value="ECO:0007669"/>
    <property type="project" value="TreeGrafter"/>
</dbReference>
<dbReference type="SUPFAM" id="SSF54197">
    <property type="entry name" value="HIT-like"/>
    <property type="match status" value="1"/>
</dbReference>
<dbReference type="OrthoDB" id="3512845at2759"/>
<name>A0A0B7F304_THACB</name>
<dbReference type="GO" id="GO:0003725">
    <property type="term" value="F:double-stranded RNA binding"/>
    <property type="evidence" value="ECO:0007669"/>
    <property type="project" value="TreeGrafter"/>
</dbReference>
<dbReference type="InterPro" id="IPR036265">
    <property type="entry name" value="HIT-like_sf"/>
</dbReference>
<dbReference type="Pfam" id="PF11969">
    <property type="entry name" value="DcpS_C"/>
    <property type="match status" value="1"/>
</dbReference>
<dbReference type="Gene3D" id="3.30.428.10">
    <property type="entry name" value="HIT-like"/>
    <property type="match status" value="1"/>
</dbReference>
<protein>
    <submittedName>
        <fullName evidence="3">Aprataxin</fullName>
    </submittedName>
</protein>
<evidence type="ECO:0000313" key="3">
    <source>
        <dbReference type="EMBL" id="CEL52451.1"/>
    </source>
</evidence>
<organism evidence="3 4">
    <name type="scientific">Thanatephorus cucumeris (strain AG1-IB / isolate 7/3/14)</name>
    <name type="common">Lettuce bottom rot fungus</name>
    <name type="synonym">Rhizoctonia solani</name>
    <dbReference type="NCBI Taxonomy" id="1108050"/>
    <lineage>
        <taxon>Eukaryota</taxon>
        <taxon>Fungi</taxon>
        <taxon>Dikarya</taxon>
        <taxon>Basidiomycota</taxon>
        <taxon>Agaricomycotina</taxon>
        <taxon>Agaricomycetes</taxon>
        <taxon>Cantharellales</taxon>
        <taxon>Ceratobasidiaceae</taxon>
        <taxon>Rhizoctonia</taxon>
        <taxon>Rhizoctonia solani AG-1</taxon>
    </lineage>
</organism>
<keyword evidence="4" id="KW-1185">Reference proteome</keyword>
<dbReference type="GO" id="GO:0030983">
    <property type="term" value="F:mismatched DNA binding"/>
    <property type="evidence" value="ECO:0007669"/>
    <property type="project" value="TreeGrafter"/>
</dbReference>
<dbReference type="AlphaFoldDB" id="A0A0B7F304"/>
<dbReference type="Pfam" id="PF16278">
    <property type="entry name" value="zf-C2HE"/>
    <property type="match status" value="1"/>
</dbReference>
<feature type="compositionally biased region" description="Basic and acidic residues" evidence="1">
    <location>
        <begin position="211"/>
        <end position="220"/>
    </location>
</feature>
<dbReference type="GO" id="GO:0003697">
    <property type="term" value="F:single-stranded DNA binding"/>
    <property type="evidence" value="ECO:0007669"/>
    <property type="project" value="TreeGrafter"/>
</dbReference>
<reference evidence="3 4" key="1">
    <citation type="submission" date="2014-11" db="EMBL/GenBank/DDBJ databases">
        <authorList>
            <person name="Wibberg Daniel"/>
        </authorList>
    </citation>
    <scope>NUCLEOTIDE SEQUENCE [LARGE SCALE GENOMIC DNA]</scope>
    <source>
        <strain evidence="3">Rhizoctonia solani AG1-IB 7/3/14</strain>
    </source>
</reference>
<gene>
    <name evidence="3" type="ORF">RSOLAG1IB_00992</name>
</gene>
<feature type="domain" description="Aprataxin C2HE/C2H2/C2HC zinc finger" evidence="2">
    <location>
        <begin position="146"/>
        <end position="216"/>
    </location>
</feature>
<dbReference type="STRING" id="1108050.A0A0B7F304"/>
<dbReference type="InterPro" id="IPR032566">
    <property type="entry name" value="Znf-C2HE"/>
</dbReference>
<dbReference type="GO" id="GO:0005634">
    <property type="term" value="C:nucleus"/>
    <property type="evidence" value="ECO:0007669"/>
    <property type="project" value="TreeGrafter"/>
</dbReference>
<dbReference type="GO" id="GO:1990165">
    <property type="term" value="F:single-strand break-containing DNA binding"/>
    <property type="evidence" value="ECO:0007669"/>
    <property type="project" value="TreeGrafter"/>
</dbReference>
<evidence type="ECO:0000256" key="1">
    <source>
        <dbReference type="SAM" id="MobiDB-lite"/>
    </source>
</evidence>
<evidence type="ECO:0000313" key="4">
    <source>
        <dbReference type="Proteomes" id="UP000059188"/>
    </source>
</evidence>
<dbReference type="GO" id="GO:0033699">
    <property type="term" value="F:DNA 5'-adenosine monophosphate hydrolase activity"/>
    <property type="evidence" value="ECO:0007669"/>
    <property type="project" value="TreeGrafter"/>
</dbReference>
<feature type="region of interest" description="Disordered" evidence="1">
    <location>
        <begin position="211"/>
        <end position="238"/>
    </location>
</feature>
<dbReference type="EMBL" id="LN679100">
    <property type="protein sequence ID" value="CEL52451.1"/>
    <property type="molecule type" value="Genomic_DNA"/>
</dbReference>
<dbReference type="PANTHER" id="PTHR12486:SF4">
    <property type="entry name" value="APRATAXIN"/>
    <property type="match status" value="1"/>
</dbReference>
<dbReference type="PANTHER" id="PTHR12486">
    <property type="entry name" value="APRATAXIN-RELATED"/>
    <property type="match status" value="1"/>
</dbReference>
<accession>A0A0B7F304</accession>
<dbReference type="Proteomes" id="UP000059188">
    <property type="component" value="Unassembled WGS sequence"/>
</dbReference>